<dbReference type="GO" id="GO:0005739">
    <property type="term" value="C:mitochondrion"/>
    <property type="evidence" value="ECO:0007669"/>
    <property type="project" value="GOC"/>
</dbReference>
<dbReference type="Proteomes" id="UP001206595">
    <property type="component" value="Unassembled WGS sequence"/>
</dbReference>
<dbReference type="Pfam" id="PF17051">
    <property type="entry name" value="COA2"/>
    <property type="match status" value="1"/>
</dbReference>
<dbReference type="RefSeq" id="XP_051446564.1">
    <property type="nucleotide sequence ID" value="XM_051593312.1"/>
</dbReference>
<dbReference type="InterPro" id="IPR031459">
    <property type="entry name" value="Coa2"/>
</dbReference>
<comment type="caution">
    <text evidence="2">The sequence shown here is derived from an EMBL/GenBank/DDBJ whole genome shotgun (WGS) entry which is preliminary data.</text>
</comment>
<sequence length="88" mass="9909">MKPLTNLQRQRITLNLFVGVALLAVGSVASATFLPCPAYDNSERAAFLEQQRKLKEERGEIEVLVRKRRKAKAKALADQNTANEEQKQ</sequence>
<reference evidence="2" key="1">
    <citation type="submission" date="2021-06" db="EMBL/GenBank/DDBJ databases">
        <authorList>
            <consortium name="DOE Joint Genome Institute"/>
            <person name="Mondo S.J."/>
            <person name="Amses K.R."/>
            <person name="Simmons D.R."/>
            <person name="Longcore J.E."/>
            <person name="Seto K."/>
            <person name="Alves G.H."/>
            <person name="Bonds A.E."/>
            <person name="Quandt C.A."/>
            <person name="Davis W.J."/>
            <person name="Chang Y."/>
            <person name="Letcher P.M."/>
            <person name="Powell M.J."/>
            <person name="Kuo A."/>
            <person name="Labutti K."/>
            <person name="Pangilinan J."/>
            <person name="Andreopoulos W."/>
            <person name="Tritt A."/>
            <person name="Riley R."/>
            <person name="Hundley H."/>
            <person name="Johnson J."/>
            <person name="Lipzen A."/>
            <person name="Barry K."/>
            <person name="Berbee M.L."/>
            <person name="Buchler N.E."/>
            <person name="Grigoriev I.V."/>
            <person name="Spatafora J.W."/>
            <person name="Stajich J.E."/>
            <person name="James T.Y."/>
        </authorList>
    </citation>
    <scope>NUCLEOTIDE SEQUENCE</scope>
    <source>
        <strain evidence="2">AG</strain>
    </source>
</reference>
<name>A0AAD5EFX2_UMBRA</name>
<keyword evidence="1" id="KW-0812">Transmembrane</keyword>
<keyword evidence="1" id="KW-0472">Membrane</keyword>
<gene>
    <name evidence="2" type="ORF">K450DRAFT_278999</name>
</gene>
<keyword evidence="3" id="KW-1185">Reference proteome</keyword>
<dbReference type="GeneID" id="75918654"/>
<dbReference type="AlphaFoldDB" id="A0AAD5EFX2"/>
<feature type="transmembrane region" description="Helical" evidence="1">
    <location>
        <begin position="12"/>
        <end position="34"/>
    </location>
</feature>
<dbReference type="EMBL" id="MU620905">
    <property type="protein sequence ID" value="KAI8581560.1"/>
    <property type="molecule type" value="Genomic_DNA"/>
</dbReference>
<evidence type="ECO:0000313" key="2">
    <source>
        <dbReference type="EMBL" id="KAI8581560.1"/>
    </source>
</evidence>
<reference evidence="2" key="2">
    <citation type="journal article" date="2022" name="Proc. Natl. Acad. Sci. U.S.A.">
        <title>Diploid-dominant life cycles characterize the early evolution of Fungi.</title>
        <authorList>
            <person name="Amses K.R."/>
            <person name="Simmons D.R."/>
            <person name="Longcore J.E."/>
            <person name="Mondo S.J."/>
            <person name="Seto K."/>
            <person name="Jeronimo G.H."/>
            <person name="Bonds A.E."/>
            <person name="Quandt C.A."/>
            <person name="Davis W.J."/>
            <person name="Chang Y."/>
            <person name="Federici B.A."/>
            <person name="Kuo A."/>
            <person name="LaButti K."/>
            <person name="Pangilinan J."/>
            <person name="Andreopoulos W."/>
            <person name="Tritt A."/>
            <person name="Riley R."/>
            <person name="Hundley H."/>
            <person name="Johnson J."/>
            <person name="Lipzen A."/>
            <person name="Barry K."/>
            <person name="Lang B.F."/>
            <person name="Cuomo C.A."/>
            <person name="Buchler N.E."/>
            <person name="Grigoriev I.V."/>
            <person name="Spatafora J.W."/>
            <person name="Stajich J.E."/>
            <person name="James T.Y."/>
        </authorList>
    </citation>
    <scope>NUCLEOTIDE SEQUENCE</scope>
    <source>
        <strain evidence="2">AG</strain>
    </source>
</reference>
<evidence type="ECO:0000313" key="3">
    <source>
        <dbReference type="Proteomes" id="UP001206595"/>
    </source>
</evidence>
<protein>
    <submittedName>
        <fullName evidence="2">Uncharacterized protein</fullName>
    </submittedName>
</protein>
<dbReference type="GO" id="GO:0033617">
    <property type="term" value="P:mitochondrial respiratory chain complex IV assembly"/>
    <property type="evidence" value="ECO:0007669"/>
    <property type="project" value="InterPro"/>
</dbReference>
<proteinExistence type="predicted"/>
<organism evidence="2 3">
    <name type="scientific">Umbelopsis ramanniana AG</name>
    <dbReference type="NCBI Taxonomy" id="1314678"/>
    <lineage>
        <taxon>Eukaryota</taxon>
        <taxon>Fungi</taxon>
        <taxon>Fungi incertae sedis</taxon>
        <taxon>Mucoromycota</taxon>
        <taxon>Mucoromycotina</taxon>
        <taxon>Umbelopsidomycetes</taxon>
        <taxon>Umbelopsidales</taxon>
        <taxon>Umbelopsidaceae</taxon>
        <taxon>Umbelopsis</taxon>
    </lineage>
</organism>
<evidence type="ECO:0000256" key="1">
    <source>
        <dbReference type="SAM" id="Phobius"/>
    </source>
</evidence>
<accession>A0AAD5EFX2</accession>
<keyword evidence="1" id="KW-1133">Transmembrane helix</keyword>